<evidence type="ECO:0000256" key="1">
    <source>
        <dbReference type="ARBA" id="ARBA00000085"/>
    </source>
</evidence>
<keyword evidence="9" id="KW-0472">Membrane</keyword>
<dbReference type="GO" id="GO:0016301">
    <property type="term" value="F:kinase activity"/>
    <property type="evidence" value="ECO:0007669"/>
    <property type="project" value="UniProtKB-KW"/>
</dbReference>
<feature type="transmembrane region" description="Helical" evidence="9">
    <location>
        <begin position="104"/>
        <end position="122"/>
    </location>
</feature>
<feature type="transmembrane region" description="Helical" evidence="9">
    <location>
        <begin position="21"/>
        <end position="38"/>
    </location>
</feature>
<keyword evidence="9" id="KW-1133">Transmembrane helix</keyword>
<organism evidence="11 12">
    <name type="scientific">Alcanivorax quisquiliarum</name>
    <dbReference type="NCBI Taxonomy" id="2933565"/>
    <lineage>
        <taxon>Bacteria</taxon>
        <taxon>Pseudomonadati</taxon>
        <taxon>Pseudomonadota</taxon>
        <taxon>Gammaproteobacteria</taxon>
        <taxon>Oceanospirillales</taxon>
        <taxon>Alcanivoracaceae</taxon>
        <taxon>Alcanivorax</taxon>
    </lineage>
</organism>
<dbReference type="InterPro" id="IPR004358">
    <property type="entry name" value="Sig_transdc_His_kin-like_C"/>
</dbReference>
<feature type="transmembrane region" description="Helical" evidence="9">
    <location>
        <begin position="50"/>
        <end position="69"/>
    </location>
</feature>
<comment type="catalytic activity">
    <reaction evidence="1">
        <text>ATP + protein L-histidine = ADP + protein N-phospho-L-histidine.</text>
        <dbReference type="EC" id="2.7.13.3"/>
    </reaction>
</comment>
<evidence type="ECO:0000256" key="3">
    <source>
        <dbReference type="ARBA" id="ARBA00022553"/>
    </source>
</evidence>
<keyword evidence="5" id="KW-0547">Nucleotide-binding</keyword>
<keyword evidence="8" id="KW-0902">Two-component regulatory system</keyword>
<reference evidence="11" key="1">
    <citation type="submission" date="2022-04" db="EMBL/GenBank/DDBJ databases">
        <title>Alcanivorax sp. CY1518 draft genome sequence.</title>
        <authorList>
            <person name="Zhao G."/>
            <person name="An M."/>
        </authorList>
    </citation>
    <scope>NUCLEOTIDE SEQUENCE</scope>
    <source>
        <strain evidence="11">CY1518</strain>
    </source>
</reference>
<evidence type="ECO:0000313" key="12">
    <source>
        <dbReference type="Proteomes" id="UP001165524"/>
    </source>
</evidence>
<evidence type="ECO:0000256" key="2">
    <source>
        <dbReference type="ARBA" id="ARBA00012438"/>
    </source>
</evidence>
<dbReference type="SUPFAM" id="SSF47384">
    <property type="entry name" value="Homodimeric domain of signal transducing histidine kinase"/>
    <property type="match status" value="1"/>
</dbReference>
<keyword evidence="9" id="KW-0812">Transmembrane</keyword>
<dbReference type="PANTHER" id="PTHR43065">
    <property type="entry name" value="SENSOR HISTIDINE KINASE"/>
    <property type="match status" value="1"/>
</dbReference>
<dbReference type="RefSeq" id="WP_246950879.1">
    <property type="nucleotide sequence ID" value="NZ_JALKII010000003.1"/>
</dbReference>
<dbReference type="Proteomes" id="UP001165524">
    <property type="component" value="Unassembled WGS sequence"/>
</dbReference>
<evidence type="ECO:0000256" key="4">
    <source>
        <dbReference type="ARBA" id="ARBA00022679"/>
    </source>
</evidence>
<feature type="transmembrane region" description="Helical" evidence="9">
    <location>
        <begin position="152"/>
        <end position="174"/>
    </location>
</feature>
<protein>
    <recommendedName>
        <fullName evidence="2">histidine kinase</fullName>
        <ecNumber evidence="2">2.7.13.3</ecNumber>
    </recommendedName>
</protein>
<dbReference type="Gene3D" id="1.10.287.130">
    <property type="match status" value="1"/>
</dbReference>
<dbReference type="Gene3D" id="3.30.565.10">
    <property type="entry name" value="Histidine kinase-like ATPase, C-terminal domain"/>
    <property type="match status" value="1"/>
</dbReference>
<dbReference type="InterPro" id="IPR005467">
    <property type="entry name" value="His_kinase_dom"/>
</dbReference>
<feature type="transmembrane region" description="Helical" evidence="9">
    <location>
        <begin position="127"/>
        <end position="146"/>
    </location>
</feature>
<proteinExistence type="predicted"/>
<keyword evidence="6 11" id="KW-0418">Kinase</keyword>
<dbReference type="InterPro" id="IPR036097">
    <property type="entry name" value="HisK_dim/P_sf"/>
</dbReference>
<comment type="caution">
    <text evidence="11">The sequence shown here is derived from an EMBL/GenBank/DDBJ whole genome shotgun (WGS) entry which is preliminary data.</text>
</comment>
<dbReference type="Pfam" id="PF02518">
    <property type="entry name" value="HATPase_c"/>
    <property type="match status" value="1"/>
</dbReference>
<name>A0ABT0E6I1_9GAMM</name>
<evidence type="ECO:0000313" key="11">
    <source>
        <dbReference type="EMBL" id="MCK0537433.1"/>
    </source>
</evidence>
<evidence type="ECO:0000256" key="8">
    <source>
        <dbReference type="ARBA" id="ARBA00023012"/>
    </source>
</evidence>
<dbReference type="PROSITE" id="PS50109">
    <property type="entry name" value="HIS_KIN"/>
    <property type="match status" value="1"/>
</dbReference>
<dbReference type="InterPro" id="IPR003661">
    <property type="entry name" value="HisK_dim/P_dom"/>
</dbReference>
<evidence type="ECO:0000256" key="5">
    <source>
        <dbReference type="ARBA" id="ARBA00022741"/>
    </source>
</evidence>
<evidence type="ECO:0000256" key="9">
    <source>
        <dbReference type="SAM" id="Phobius"/>
    </source>
</evidence>
<dbReference type="InterPro" id="IPR036890">
    <property type="entry name" value="HATPase_C_sf"/>
</dbReference>
<dbReference type="SUPFAM" id="SSF55874">
    <property type="entry name" value="ATPase domain of HSP90 chaperone/DNA topoisomerase II/histidine kinase"/>
    <property type="match status" value="1"/>
</dbReference>
<dbReference type="CDD" id="cd00082">
    <property type="entry name" value="HisKA"/>
    <property type="match status" value="1"/>
</dbReference>
<dbReference type="SMART" id="SM00387">
    <property type="entry name" value="HATPase_c"/>
    <property type="match status" value="1"/>
</dbReference>
<dbReference type="EMBL" id="JALKII010000003">
    <property type="protein sequence ID" value="MCK0537433.1"/>
    <property type="molecule type" value="Genomic_DNA"/>
</dbReference>
<keyword evidence="4" id="KW-0808">Transferase</keyword>
<evidence type="ECO:0000259" key="10">
    <source>
        <dbReference type="PROSITE" id="PS50109"/>
    </source>
</evidence>
<feature type="domain" description="Histidine kinase" evidence="10">
    <location>
        <begin position="193"/>
        <end position="428"/>
    </location>
</feature>
<keyword evidence="3" id="KW-0597">Phosphoprotein</keyword>
<dbReference type="PRINTS" id="PR00344">
    <property type="entry name" value="BCTRLSENSOR"/>
</dbReference>
<feature type="transmembrane region" description="Helical" evidence="9">
    <location>
        <begin position="76"/>
        <end position="98"/>
    </location>
</feature>
<keyword evidence="7" id="KW-0067">ATP-binding</keyword>
<dbReference type="PANTHER" id="PTHR43065:SF10">
    <property type="entry name" value="PEROXIDE STRESS-ACTIVATED HISTIDINE KINASE MAK3"/>
    <property type="match status" value="1"/>
</dbReference>
<dbReference type="InterPro" id="IPR003594">
    <property type="entry name" value="HATPase_dom"/>
</dbReference>
<gene>
    <name evidence="11" type="ORF">MU846_06875</name>
</gene>
<accession>A0ABT0E6I1</accession>
<evidence type="ECO:0000256" key="7">
    <source>
        <dbReference type="ARBA" id="ARBA00022840"/>
    </source>
</evidence>
<evidence type="ECO:0000256" key="6">
    <source>
        <dbReference type="ARBA" id="ARBA00022777"/>
    </source>
</evidence>
<sequence length="428" mass="48521">MLSSRLNRSISESVHYSRHNAPMVGVLGIISFPLYYFIWQSVFPQPYENLGLRLLGALICVPLLAYRFWPTRLQRYFAHYWVASLLYALPFFFTYMLLRNNMSLVWSMSTMAALFLLVLAVYDWLLVICLSVLGSLLGWLAFVLTADNTAAFTLYLHQLPIYAFVVLAGSIFNYTANMVKEEKLNAHAAIGRNIAHELRTPLSGMKGAIAGLVAYLPDLVQAHRLASEAGLPVRQIRANRMDQLNDAASRIQTEIDFSHTIIDMLLLSAGQATLKQDNFARYSINDTIRRAFDRYPFKSDREHELVQWQEGEDFDYYGSDLLLIHVLFNLTKNALHSVIGAGKGVIHVSTSRGADHNRLVFMDTGPGMTRAQVKQIFDYFYTSKTVDQGSGLGLSFCRLVMQSFDGSIRCESRLGEYTLFELTFPQVR</sequence>
<keyword evidence="12" id="KW-1185">Reference proteome</keyword>
<dbReference type="EC" id="2.7.13.3" evidence="2"/>